<name>A0A0E9WE30_ANGAN</name>
<dbReference type="EMBL" id="GBXM01019918">
    <property type="protein sequence ID" value="JAH88659.1"/>
    <property type="molecule type" value="Transcribed_RNA"/>
</dbReference>
<reference evidence="1" key="2">
    <citation type="journal article" date="2015" name="Fish Shellfish Immunol.">
        <title>Early steps in the European eel (Anguilla anguilla)-Vibrio vulnificus interaction in the gills: Role of the RtxA13 toxin.</title>
        <authorList>
            <person name="Callol A."/>
            <person name="Pajuelo D."/>
            <person name="Ebbesson L."/>
            <person name="Teles M."/>
            <person name="MacKenzie S."/>
            <person name="Amaro C."/>
        </authorList>
    </citation>
    <scope>NUCLEOTIDE SEQUENCE</scope>
</reference>
<dbReference type="AlphaFoldDB" id="A0A0E9WE30"/>
<organism evidence="1">
    <name type="scientific">Anguilla anguilla</name>
    <name type="common">European freshwater eel</name>
    <name type="synonym">Muraena anguilla</name>
    <dbReference type="NCBI Taxonomy" id="7936"/>
    <lineage>
        <taxon>Eukaryota</taxon>
        <taxon>Metazoa</taxon>
        <taxon>Chordata</taxon>
        <taxon>Craniata</taxon>
        <taxon>Vertebrata</taxon>
        <taxon>Euteleostomi</taxon>
        <taxon>Actinopterygii</taxon>
        <taxon>Neopterygii</taxon>
        <taxon>Teleostei</taxon>
        <taxon>Anguilliformes</taxon>
        <taxon>Anguillidae</taxon>
        <taxon>Anguilla</taxon>
    </lineage>
</organism>
<evidence type="ECO:0000313" key="1">
    <source>
        <dbReference type="EMBL" id="JAH88659.1"/>
    </source>
</evidence>
<accession>A0A0E9WE30</accession>
<protein>
    <submittedName>
        <fullName evidence="1">Uncharacterized protein</fullName>
    </submittedName>
</protein>
<sequence>MLFCDAPSICVGSPVICCGKERMVLQCCLYICGCQGLTGEHRLIAISQNWGKNIQPGLSSLLSFRCVLFK</sequence>
<proteinExistence type="predicted"/>
<reference evidence="1" key="1">
    <citation type="submission" date="2014-11" db="EMBL/GenBank/DDBJ databases">
        <authorList>
            <person name="Amaro Gonzalez C."/>
        </authorList>
    </citation>
    <scope>NUCLEOTIDE SEQUENCE</scope>
</reference>